<reference evidence="13 14" key="1">
    <citation type="journal article" date="2007" name="Nature">
        <title>Evolution of genes and genomes on the Drosophila phylogeny.</title>
        <authorList>
            <consortium name="Drosophila 12 Genomes Consortium"/>
            <person name="Clark A.G."/>
            <person name="Eisen M.B."/>
            <person name="Smith D.R."/>
            <person name="Bergman C.M."/>
            <person name="Oliver B."/>
            <person name="Markow T.A."/>
            <person name="Kaufman T.C."/>
            <person name="Kellis M."/>
            <person name="Gelbart W."/>
            <person name="Iyer V.N."/>
            <person name="Pollard D.A."/>
            <person name="Sackton T.B."/>
            <person name="Larracuente A.M."/>
            <person name="Singh N.D."/>
            <person name="Abad J.P."/>
            <person name="Abt D.N."/>
            <person name="Adryan B."/>
            <person name="Aguade M."/>
            <person name="Akashi H."/>
            <person name="Anderson W.W."/>
            <person name="Aquadro C.F."/>
            <person name="Ardell D.H."/>
            <person name="Arguello R."/>
            <person name="Artieri C.G."/>
            <person name="Barbash D.A."/>
            <person name="Barker D."/>
            <person name="Barsanti P."/>
            <person name="Batterham P."/>
            <person name="Batzoglou S."/>
            <person name="Begun D."/>
            <person name="Bhutkar A."/>
            <person name="Blanco E."/>
            <person name="Bosak S.A."/>
            <person name="Bradley R.K."/>
            <person name="Brand A.D."/>
            <person name="Brent M.R."/>
            <person name="Brooks A.N."/>
            <person name="Brown R.H."/>
            <person name="Butlin R.K."/>
            <person name="Caggese C."/>
            <person name="Calvi B.R."/>
            <person name="Bernardo de Carvalho A."/>
            <person name="Caspi A."/>
            <person name="Castrezana S."/>
            <person name="Celniker S.E."/>
            <person name="Chang J.L."/>
            <person name="Chapple C."/>
            <person name="Chatterji S."/>
            <person name="Chinwalla A."/>
            <person name="Civetta A."/>
            <person name="Clifton S.W."/>
            <person name="Comeron J.M."/>
            <person name="Costello J.C."/>
            <person name="Coyne J.A."/>
            <person name="Daub J."/>
            <person name="David R.G."/>
            <person name="Delcher A.L."/>
            <person name="Delehaunty K."/>
            <person name="Do C.B."/>
            <person name="Ebling H."/>
            <person name="Edwards K."/>
            <person name="Eickbush T."/>
            <person name="Evans J.D."/>
            <person name="Filipski A."/>
            <person name="Findeiss S."/>
            <person name="Freyhult E."/>
            <person name="Fulton L."/>
            <person name="Fulton R."/>
            <person name="Garcia A.C."/>
            <person name="Gardiner A."/>
            <person name="Garfield D.A."/>
            <person name="Garvin B.E."/>
            <person name="Gibson G."/>
            <person name="Gilbert D."/>
            <person name="Gnerre S."/>
            <person name="Godfrey J."/>
            <person name="Good R."/>
            <person name="Gotea V."/>
            <person name="Gravely B."/>
            <person name="Greenberg A.J."/>
            <person name="Griffiths-Jones S."/>
            <person name="Gross S."/>
            <person name="Guigo R."/>
            <person name="Gustafson E.A."/>
            <person name="Haerty W."/>
            <person name="Hahn M.W."/>
            <person name="Halligan D.L."/>
            <person name="Halpern A.L."/>
            <person name="Halter G.M."/>
            <person name="Han M.V."/>
            <person name="Heger A."/>
            <person name="Hillier L."/>
            <person name="Hinrichs A.S."/>
            <person name="Holmes I."/>
            <person name="Hoskins R.A."/>
            <person name="Hubisz M.J."/>
            <person name="Hultmark D."/>
            <person name="Huntley M.A."/>
            <person name="Jaffe D.B."/>
            <person name="Jagadeeshan S."/>
            <person name="Jeck W.R."/>
            <person name="Johnson J."/>
            <person name="Jones C.D."/>
            <person name="Jordan W.C."/>
            <person name="Karpen G.H."/>
            <person name="Kataoka E."/>
            <person name="Keightley P.D."/>
            <person name="Kheradpour P."/>
            <person name="Kirkness E.F."/>
            <person name="Koerich L.B."/>
            <person name="Kristiansen K."/>
            <person name="Kudrna D."/>
            <person name="Kulathinal R.J."/>
            <person name="Kumar S."/>
            <person name="Kwok R."/>
            <person name="Lander E."/>
            <person name="Langley C.H."/>
            <person name="Lapoint R."/>
            <person name="Lazzaro B.P."/>
            <person name="Lee S.J."/>
            <person name="Levesque L."/>
            <person name="Li R."/>
            <person name="Lin C.F."/>
            <person name="Lin M.F."/>
            <person name="Lindblad-Toh K."/>
            <person name="Llopart A."/>
            <person name="Long M."/>
            <person name="Low L."/>
            <person name="Lozovsky E."/>
            <person name="Lu J."/>
            <person name="Luo M."/>
            <person name="Machado C.A."/>
            <person name="Makalowski W."/>
            <person name="Marzo M."/>
            <person name="Matsuda M."/>
            <person name="Matzkin L."/>
            <person name="McAllister B."/>
            <person name="McBride C.S."/>
            <person name="McKernan B."/>
            <person name="McKernan K."/>
            <person name="Mendez-Lago M."/>
            <person name="Minx P."/>
            <person name="Mollenhauer M.U."/>
            <person name="Montooth K."/>
            <person name="Mount S.M."/>
            <person name="Mu X."/>
            <person name="Myers E."/>
            <person name="Negre B."/>
            <person name="Newfeld S."/>
            <person name="Nielsen R."/>
            <person name="Noor M.A."/>
            <person name="O'Grady P."/>
            <person name="Pachter L."/>
            <person name="Papaceit M."/>
            <person name="Parisi M.J."/>
            <person name="Parisi M."/>
            <person name="Parts L."/>
            <person name="Pedersen J.S."/>
            <person name="Pesole G."/>
            <person name="Phillippy A.M."/>
            <person name="Ponting C.P."/>
            <person name="Pop M."/>
            <person name="Porcelli D."/>
            <person name="Powell J.R."/>
            <person name="Prohaska S."/>
            <person name="Pruitt K."/>
            <person name="Puig M."/>
            <person name="Quesneville H."/>
            <person name="Ram K.R."/>
            <person name="Rand D."/>
            <person name="Rasmussen M.D."/>
            <person name="Reed L.K."/>
            <person name="Reenan R."/>
            <person name="Reily A."/>
            <person name="Remington K.A."/>
            <person name="Rieger T.T."/>
            <person name="Ritchie M.G."/>
            <person name="Robin C."/>
            <person name="Rogers Y.H."/>
            <person name="Rohde C."/>
            <person name="Rozas J."/>
            <person name="Rubenfield M.J."/>
            <person name="Ruiz A."/>
            <person name="Russo S."/>
            <person name="Salzberg S.L."/>
            <person name="Sanchez-Gracia A."/>
            <person name="Saranga D.J."/>
            <person name="Sato H."/>
            <person name="Schaeffer S.W."/>
            <person name="Schatz M.C."/>
            <person name="Schlenke T."/>
            <person name="Schwartz R."/>
            <person name="Segarra C."/>
            <person name="Singh R.S."/>
            <person name="Sirot L."/>
            <person name="Sirota M."/>
            <person name="Sisneros N.B."/>
            <person name="Smith C.D."/>
            <person name="Smith T.F."/>
            <person name="Spieth J."/>
            <person name="Stage D.E."/>
            <person name="Stark A."/>
            <person name="Stephan W."/>
            <person name="Strausberg R.L."/>
            <person name="Strempel S."/>
            <person name="Sturgill D."/>
            <person name="Sutton G."/>
            <person name="Sutton G.G."/>
            <person name="Tao W."/>
            <person name="Teichmann S."/>
            <person name="Tobari Y.N."/>
            <person name="Tomimura Y."/>
            <person name="Tsolas J.M."/>
            <person name="Valente V.L."/>
            <person name="Venter E."/>
            <person name="Venter J.C."/>
            <person name="Vicario S."/>
            <person name="Vieira F.G."/>
            <person name="Vilella A.J."/>
            <person name="Villasante A."/>
            <person name="Walenz B."/>
            <person name="Wang J."/>
            <person name="Wasserman M."/>
            <person name="Watts T."/>
            <person name="Wilson D."/>
            <person name="Wilson R.K."/>
            <person name="Wing R.A."/>
            <person name="Wolfner M.F."/>
            <person name="Wong A."/>
            <person name="Wong G.K."/>
            <person name="Wu C.I."/>
            <person name="Wu G."/>
            <person name="Yamamoto D."/>
            <person name="Yang H.P."/>
            <person name="Yang S.P."/>
            <person name="Yorke J.A."/>
            <person name="Yoshida K."/>
            <person name="Zdobnov E."/>
            <person name="Zhang P."/>
            <person name="Zhang Y."/>
            <person name="Zimin A.V."/>
            <person name="Baldwin J."/>
            <person name="Abdouelleil A."/>
            <person name="Abdulkadir J."/>
            <person name="Abebe A."/>
            <person name="Abera B."/>
            <person name="Abreu J."/>
            <person name="Acer S.C."/>
            <person name="Aftuck L."/>
            <person name="Alexander A."/>
            <person name="An P."/>
            <person name="Anderson E."/>
            <person name="Anderson S."/>
            <person name="Arachi H."/>
            <person name="Azer M."/>
            <person name="Bachantsang P."/>
            <person name="Barry A."/>
            <person name="Bayul T."/>
            <person name="Berlin A."/>
            <person name="Bessette D."/>
            <person name="Bloom T."/>
            <person name="Blye J."/>
            <person name="Boguslavskiy L."/>
            <person name="Bonnet C."/>
            <person name="Boukhgalter B."/>
            <person name="Bourzgui I."/>
            <person name="Brown A."/>
            <person name="Cahill P."/>
            <person name="Channer S."/>
            <person name="Cheshatsang Y."/>
            <person name="Chuda L."/>
            <person name="Citroen M."/>
            <person name="Collymore A."/>
            <person name="Cooke P."/>
            <person name="Costello M."/>
            <person name="D'Aco K."/>
            <person name="Daza R."/>
            <person name="De Haan G."/>
            <person name="DeGray S."/>
            <person name="DeMaso C."/>
            <person name="Dhargay N."/>
            <person name="Dooley K."/>
            <person name="Dooley E."/>
            <person name="Doricent M."/>
            <person name="Dorje P."/>
            <person name="Dorjee K."/>
            <person name="Dupes A."/>
            <person name="Elong R."/>
            <person name="Falk J."/>
            <person name="Farina A."/>
            <person name="Faro S."/>
            <person name="Ferguson D."/>
            <person name="Fisher S."/>
            <person name="Foley C.D."/>
            <person name="Franke A."/>
            <person name="Friedrich D."/>
            <person name="Gadbois L."/>
            <person name="Gearin G."/>
            <person name="Gearin C.R."/>
            <person name="Giannoukos G."/>
            <person name="Goode T."/>
            <person name="Graham J."/>
            <person name="Grandbois E."/>
            <person name="Grewal S."/>
            <person name="Gyaltsen K."/>
            <person name="Hafez N."/>
            <person name="Hagos B."/>
            <person name="Hall J."/>
            <person name="Henson C."/>
            <person name="Hollinger A."/>
            <person name="Honan T."/>
            <person name="Huard M.D."/>
            <person name="Hughes L."/>
            <person name="Hurhula B."/>
            <person name="Husby M.E."/>
            <person name="Kamat A."/>
            <person name="Kanga B."/>
            <person name="Kashin S."/>
            <person name="Khazanovich D."/>
            <person name="Kisner P."/>
            <person name="Lance K."/>
            <person name="Lara M."/>
            <person name="Lee W."/>
            <person name="Lennon N."/>
            <person name="Letendre F."/>
            <person name="LeVine R."/>
            <person name="Lipovsky A."/>
            <person name="Liu X."/>
            <person name="Liu J."/>
            <person name="Liu S."/>
            <person name="Lokyitsang T."/>
            <person name="Lokyitsang Y."/>
            <person name="Lubonja R."/>
            <person name="Lui A."/>
            <person name="MacDonald P."/>
            <person name="Magnisalis V."/>
            <person name="Maru K."/>
            <person name="Matthews C."/>
            <person name="McCusker W."/>
            <person name="McDonough S."/>
            <person name="Mehta T."/>
            <person name="Meldrim J."/>
            <person name="Meneus L."/>
            <person name="Mihai O."/>
            <person name="Mihalev A."/>
            <person name="Mihova T."/>
            <person name="Mittelman R."/>
            <person name="Mlenga V."/>
            <person name="Montmayeur A."/>
            <person name="Mulrain L."/>
            <person name="Navidi A."/>
            <person name="Naylor J."/>
            <person name="Negash T."/>
            <person name="Nguyen T."/>
            <person name="Nguyen N."/>
            <person name="Nicol R."/>
            <person name="Norbu C."/>
            <person name="Norbu N."/>
            <person name="Novod N."/>
            <person name="O'Neill B."/>
            <person name="Osman S."/>
            <person name="Markiewicz E."/>
            <person name="Oyono O.L."/>
            <person name="Patti C."/>
            <person name="Phunkhang P."/>
            <person name="Pierre F."/>
            <person name="Priest M."/>
            <person name="Raghuraman S."/>
            <person name="Rege F."/>
            <person name="Reyes R."/>
            <person name="Rise C."/>
            <person name="Rogov P."/>
            <person name="Ross K."/>
            <person name="Ryan E."/>
            <person name="Settipalli S."/>
            <person name="Shea T."/>
            <person name="Sherpa N."/>
            <person name="Shi L."/>
            <person name="Shih D."/>
            <person name="Sparrow T."/>
            <person name="Spaulding J."/>
            <person name="Stalker J."/>
            <person name="Stange-Thomann N."/>
            <person name="Stavropoulos S."/>
            <person name="Stone C."/>
            <person name="Strader C."/>
            <person name="Tesfaye S."/>
            <person name="Thomson T."/>
            <person name="Thoulutsang Y."/>
            <person name="Thoulutsang D."/>
            <person name="Topham K."/>
            <person name="Topping I."/>
            <person name="Tsamla T."/>
            <person name="Vassiliev H."/>
            <person name="Vo A."/>
            <person name="Wangchuk T."/>
            <person name="Wangdi T."/>
            <person name="Weiand M."/>
            <person name="Wilkinson J."/>
            <person name="Wilson A."/>
            <person name="Yadav S."/>
            <person name="Young G."/>
            <person name="Yu Q."/>
            <person name="Zembek L."/>
            <person name="Zhong D."/>
            <person name="Zimmer A."/>
            <person name="Zwirko Z."/>
            <person name="Jaffe D.B."/>
            <person name="Alvarez P."/>
            <person name="Brockman W."/>
            <person name="Butler J."/>
            <person name="Chin C."/>
            <person name="Gnerre S."/>
            <person name="Grabherr M."/>
            <person name="Kleber M."/>
            <person name="Mauceli E."/>
            <person name="MacCallum I."/>
        </authorList>
    </citation>
    <scope>NUCLEOTIDE SEQUENCE [LARGE SCALE GENOMIC DNA]</scope>
    <source>
        <strain evidence="14">MSH-3 / Tucson 14011-0111.49</strain>
    </source>
</reference>
<evidence type="ECO:0000256" key="7">
    <source>
        <dbReference type="ARBA" id="ARBA00022771"/>
    </source>
</evidence>
<dbReference type="GO" id="GO:0061630">
    <property type="term" value="F:ubiquitin protein ligase activity"/>
    <property type="evidence" value="ECO:0007669"/>
    <property type="project" value="UniProtKB-EC"/>
</dbReference>
<dbReference type="InterPro" id="IPR013083">
    <property type="entry name" value="Znf_RING/FYVE/PHD"/>
</dbReference>
<gene>
    <name evidence="13" type="primary">Dper\GL19742</name>
    <name evidence="13" type="ORF">Dper_GL19742</name>
</gene>
<protein>
    <recommendedName>
        <fullName evidence="4">RING-type E3 ubiquitin transferase</fullName>
        <ecNumber evidence="4">2.3.2.27</ecNumber>
    </recommendedName>
</protein>
<dbReference type="OMA" id="HTKIRRC"/>
<dbReference type="HOGENOM" id="CLU_013137_14_5_1"/>
<dbReference type="EMBL" id="CH479247">
    <property type="protein sequence ID" value="EDW37848.1"/>
    <property type="molecule type" value="Genomic_DNA"/>
</dbReference>
<keyword evidence="7 11" id="KW-0863">Zinc-finger</keyword>
<dbReference type="InterPro" id="IPR001841">
    <property type="entry name" value="Znf_RING"/>
</dbReference>
<keyword evidence="6" id="KW-0479">Metal-binding</keyword>
<dbReference type="SUPFAM" id="SSF57850">
    <property type="entry name" value="RING/U-box"/>
    <property type="match status" value="2"/>
</dbReference>
<comment type="subcellular location">
    <subcellularLocation>
        <location evidence="2">Endomembrane system</location>
    </subcellularLocation>
</comment>
<keyword evidence="8" id="KW-0833">Ubl conjugation pathway</keyword>
<evidence type="ECO:0000256" key="2">
    <source>
        <dbReference type="ARBA" id="ARBA00004308"/>
    </source>
</evidence>
<organism evidence="14">
    <name type="scientific">Drosophila persimilis</name>
    <name type="common">Fruit fly</name>
    <dbReference type="NCBI Taxonomy" id="7234"/>
    <lineage>
        <taxon>Eukaryota</taxon>
        <taxon>Metazoa</taxon>
        <taxon>Ecdysozoa</taxon>
        <taxon>Arthropoda</taxon>
        <taxon>Hexapoda</taxon>
        <taxon>Insecta</taxon>
        <taxon>Pterygota</taxon>
        <taxon>Neoptera</taxon>
        <taxon>Endopterygota</taxon>
        <taxon>Diptera</taxon>
        <taxon>Brachycera</taxon>
        <taxon>Muscomorpha</taxon>
        <taxon>Ephydroidea</taxon>
        <taxon>Drosophilidae</taxon>
        <taxon>Drosophila</taxon>
        <taxon>Sophophora</taxon>
    </lineage>
</organism>
<sequence length="180" mass="20257">MSPPPAAIIHCLISDVGHSQNAFALGKVLNNRMVVYKQKKMSLKPDDKCSICKVVKTDPVSAHCGHSFCWVCINEYLLATRSNKKRCCPVCAVDMEAHVAGYGEKLKADDRMLRNYTMGDDINGDCFICVRPKKDPVATHCGHSFCLECLKDYLFFNKHTKIRRCPKCHVSIESDFAIKK</sequence>
<keyword evidence="10" id="KW-0472">Membrane</keyword>
<dbReference type="Proteomes" id="UP000008744">
    <property type="component" value="Unassembled WGS sequence"/>
</dbReference>
<dbReference type="PANTHER" id="PTHR12313">
    <property type="entry name" value="E3 UBIQUITIN-PROTEIN LIGASE RNF5-RELATED"/>
    <property type="match status" value="1"/>
</dbReference>
<dbReference type="InterPro" id="IPR017907">
    <property type="entry name" value="Znf_RING_CS"/>
</dbReference>
<dbReference type="STRING" id="7234.B4HB45"/>
<evidence type="ECO:0000313" key="13">
    <source>
        <dbReference type="EMBL" id="EDW37848.1"/>
    </source>
</evidence>
<evidence type="ECO:0000256" key="10">
    <source>
        <dbReference type="ARBA" id="ARBA00023136"/>
    </source>
</evidence>
<dbReference type="GO" id="GO:0005783">
    <property type="term" value="C:endoplasmic reticulum"/>
    <property type="evidence" value="ECO:0007669"/>
    <property type="project" value="InterPro"/>
</dbReference>
<keyword evidence="14" id="KW-1185">Reference proteome</keyword>
<dbReference type="SMART" id="SM00184">
    <property type="entry name" value="RING"/>
    <property type="match status" value="2"/>
</dbReference>
<comment type="pathway">
    <text evidence="3">Protein modification; protein ubiquitination.</text>
</comment>
<evidence type="ECO:0000259" key="12">
    <source>
        <dbReference type="PROSITE" id="PS50089"/>
    </source>
</evidence>
<dbReference type="EC" id="2.3.2.27" evidence="4"/>
<keyword evidence="9" id="KW-0862">Zinc</keyword>
<dbReference type="InterPro" id="IPR045103">
    <property type="entry name" value="RNF5/RNF185-like"/>
</dbReference>
<evidence type="ECO:0000313" key="14">
    <source>
        <dbReference type="Proteomes" id="UP000008744"/>
    </source>
</evidence>
<evidence type="ECO:0000256" key="3">
    <source>
        <dbReference type="ARBA" id="ARBA00004906"/>
    </source>
</evidence>
<dbReference type="GO" id="GO:0008270">
    <property type="term" value="F:zinc ion binding"/>
    <property type="evidence" value="ECO:0007669"/>
    <property type="project" value="UniProtKB-KW"/>
</dbReference>
<dbReference type="GO" id="GO:0060255">
    <property type="term" value="P:regulation of macromolecule metabolic process"/>
    <property type="evidence" value="ECO:0007669"/>
    <property type="project" value="UniProtKB-ARBA"/>
</dbReference>
<evidence type="ECO:0000256" key="6">
    <source>
        <dbReference type="ARBA" id="ARBA00022723"/>
    </source>
</evidence>
<evidence type="ECO:0000256" key="8">
    <source>
        <dbReference type="ARBA" id="ARBA00022786"/>
    </source>
</evidence>
<evidence type="ECO:0000256" key="9">
    <source>
        <dbReference type="ARBA" id="ARBA00022833"/>
    </source>
</evidence>
<dbReference type="GO" id="GO:0005634">
    <property type="term" value="C:nucleus"/>
    <property type="evidence" value="ECO:0007669"/>
    <property type="project" value="UniProtKB-ARBA"/>
</dbReference>
<proteinExistence type="predicted"/>
<dbReference type="AlphaFoldDB" id="B4HB45"/>
<evidence type="ECO:0000256" key="1">
    <source>
        <dbReference type="ARBA" id="ARBA00000900"/>
    </source>
</evidence>
<dbReference type="OrthoDB" id="9049620at2759"/>
<comment type="catalytic activity">
    <reaction evidence="1">
        <text>S-ubiquitinyl-[E2 ubiquitin-conjugating enzyme]-L-cysteine + [acceptor protein]-L-lysine = [E2 ubiquitin-conjugating enzyme]-L-cysteine + N(6)-ubiquitinyl-[acceptor protein]-L-lysine.</text>
        <dbReference type="EC" id="2.3.2.27"/>
    </reaction>
</comment>
<dbReference type="Pfam" id="PF13445">
    <property type="entry name" value="zf-RING_UBOX"/>
    <property type="match status" value="1"/>
</dbReference>
<dbReference type="PROSITE" id="PS50089">
    <property type="entry name" value="ZF_RING_2"/>
    <property type="match status" value="2"/>
</dbReference>
<name>B4HB45_DROPE</name>
<evidence type="ECO:0000256" key="11">
    <source>
        <dbReference type="PROSITE-ProRule" id="PRU00175"/>
    </source>
</evidence>
<dbReference type="InterPro" id="IPR018957">
    <property type="entry name" value="Znf_C3HC4_RING-type"/>
</dbReference>
<feature type="domain" description="RING-type" evidence="12">
    <location>
        <begin position="126"/>
        <end position="169"/>
    </location>
</feature>
<accession>B4HB45</accession>
<keyword evidence="5" id="KW-0808">Transferase</keyword>
<feature type="domain" description="RING-type" evidence="12">
    <location>
        <begin position="49"/>
        <end position="91"/>
    </location>
</feature>
<dbReference type="PROSITE" id="PS00518">
    <property type="entry name" value="ZF_RING_1"/>
    <property type="match status" value="2"/>
</dbReference>
<evidence type="ECO:0000256" key="5">
    <source>
        <dbReference type="ARBA" id="ARBA00022679"/>
    </source>
</evidence>
<evidence type="ECO:0000256" key="4">
    <source>
        <dbReference type="ARBA" id="ARBA00012483"/>
    </source>
</evidence>
<dbReference type="Gene3D" id="3.30.40.10">
    <property type="entry name" value="Zinc/RING finger domain, C3HC4 (zinc finger)"/>
    <property type="match status" value="2"/>
</dbReference>
<dbReference type="GO" id="GO:0006511">
    <property type="term" value="P:ubiquitin-dependent protein catabolic process"/>
    <property type="evidence" value="ECO:0007669"/>
    <property type="project" value="InterPro"/>
</dbReference>
<dbReference type="Pfam" id="PF00097">
    <property type="entry name" value="zf-C3HC4"/>
    <property type="match status" value="1"/>
</dbReference>
<dbReference type="InterPro" id="IPR027370">
    <property type="entry name" value="Znf-RING_euk"/>
</dbReference>